<sequence length="138" mass="15639">MASHTHQRILSLIVKKMIHEGYEIVAFDGDYTTLEKIPVNIPFKVLRHRPDVIGITRDMSKLCIGEAKTSSDLRSTRTKEEFIDFALIGDHVYKEVNLIIGAPLSSKKVLFKVIENLNLSSNKNIQYLFVPEALLSNV</sequence>
<evidence type="ECO:0000313" key="2">
    <source>
        <dbReference type="Proteomes" id="UP001206983"/>
    </source>
</evidence>
<dbReference type="Proteomes" id="UP001206983">
    <property type="component" value="Unassembled WGS sequence"/>
</dbReference>
<keyword evidence="2" id="KW-1185">Reference proteome</keyword>
<dbReference type="AlphaFoldDB" id="A0AAE3KWS7"/>
<gene>
    <name evidence="1" type="ORF">PV02_04490</name>
</gene>
<protein>
    <submittedName>
        <fullName evidence="1">Uncharacterized protein</fullName>
    </submittedName>
</protein>
<dbReference type="RefSeq" id="WP_256622204.1">
    <property type="nucleotide sequence ID" value="NZ_JTEO01000004.1"/>
</dbReference>
<dbReference type="EMBL" id="JTEO01000004">
    <property type="protein sequence ID" value="MCQ6962436.1"/>
    <property type="molecule type" value="Genomic_DNA"/>
</dbReference>
<organism evidence="1 2">
    <name type="scientific">Methanolobus chelungpuianus</name>
    <dbReference type="NCBI Taxonomy" id="502115"/>
    <lineage>
        <taxon>Archaea</taxon>
        <taxon>Methanobacteriati</taxon>
        <taxon>Methanobacteriota</taxon>
        <taxon>Stenosarchaea group</taxon>
        <taxon>Methanomicrobia</taxon>
        <taxon>Methanosarcinales</taxon>
        <taxon>Methanosarcinaceae</taxon>
        <taxon>Methanolobus</taxon>
    </lineage>
</organism>
<comment type="caution">
    <text evidence="1">The sequence shown here is derived from an EMBL/GenBank/DDBJ whole genome shotgun (WGS) entry which is preliminary data.</text>
</comment>
<evidence type="ECO:0000313" key="1">
    <source>
        <dbReference type="EMBL" id="MCQ6962436.1"/>
    </source>
</evidence>
<reference evidence="1 2" key="1">
    <citation type="journal article" date="2011" name="Appl. Environ. Microbiol.">
        <title>Methanogenic archaea isolated from Taiwan's Chelungpu fault.</title>
        <authorList>
            <person name="Wu S.Y."/>
            <person name="Lai M.C."/>
        </authorList>
    </citation>
    <scope>NUCLEOTIDE SEQUENCE [LARGE SCALE GENOMIC DNA]</scope>
    <source>
        <strain evidence="1 2">St545Mb</strain>
    </source>
</reference>
<proteinExistence type="predicted"/>
<name>A0AAE3KWS7_9EURY</name>
<accession>A0AAE3KWS7</accession>